<accession>A0ABY5Z2A6</accession>
<evidence type="ECO:0000313" key="2">
    <source>
        <dbReference type="EMBL" id="UWZ36146.1"/>
    </source>
</evidence>
<keyword evidence="3" id="KW-1185">Reference proteome</keyword>
<dbReference type="Pfam" id="PF00563">
    <property type="entry name" value="EAL"/>
    <property type="match status" value="1"/>
</dbReference>
<dbReference type="Gene3D" id="3.20.20.450">
    <property type="entry name" value="EAL domain"/>
    <property type="match status" value="1"/>
</dbReference>
<reference evidence="2" key="1">
    <citation type="submission" date="2021-04" db="EMBL/GenBank/DDBJ databases">
        <title>Biosynthetic gene clusters of Dactylosporangioum roseum.</title>
        <authorList>
            <person name="Hartkoorn R.C."/>
            <person name="Beaudoing E."/>
            <person name="Hot D."/>
            <person name="Moureu S."/>
        </authorList>
    </citation>
    <scope>NUCLEOTIDE SEQUENCE</scope>
    <source>
        <strain evidence="2">NRRL B-16295</strain>
    </source>
</reference>
<dbReference type="InterPro" id="IPR050706">
    <property type="entry name" value="Cyclic-di-GMP_PDE-like"/>
</dbReference>
<dbReference type="CDD" id="cd01948">
    <property type="entry name" value="EAL"/>
    <property type="match status" value="1"/>
</dbReference>
<dbReference type="InterPro" id="IPR035919">
    <property type="entry name" value="EAL_sf"/>
</dbReference>
<organism evidence="2 3">
    <name type="scientific">Dactylosporangium roseum</name>
    <dbReference type="NCBI Taxonomy" id="47989"/>
    <lineage>
        <taxon>Bacteria</taxon>
        <taxon>Bacillati</taxon>
        <taxon>Actinomycetota</taxon>
        <taxon>Actinomycetes</taxon>
        <taxon>Micromonosporales</taxon>
        <taxon>Micromonosporaceae</taxon>
        <taxon>Dactylosporangium</taxon>
    </lineage>
</organism>
<dbReference type="PROSITE" id="PS50883">
    <property type="entry name" value="EAL"/>
    <property type="match status" value="1"/>
</dbReference>
<dbReference type="RefSeq" id="WP_260725467.1">
    <property type="nucleotide sequence ID" value="NZ_BAAABS010000031.1"/>
</dbReference>
<dbReference type="Proteomes" id="UP001058271">
    <property type="component" value="Chromosome"/>
</dbReference>
<proteinExistence type="predicted"/>
<evidence type="ECO:0000259" key="1">
    <source>
        <dbReference type="PROSITE" id="PS50883"/>
    </source>
</evidence>
<gene>
    <name evidence="2" type="ORF">Drose_34660</name>
</gene>
<dbReference type="SUPFAM" id="SSF141868">
    <property type="entry name" value="EAL domain-like"/>
    <property type="match status" value="1"/>
</dbReference>
<evidence type="ECO:0000313" key="3">
    <source>
        <dbReference type="Proteomes" id="UP001058271"/>
    </source>
</evidence>
<name>A0ABY5Z2A6_9ACTN</name>
<dbReference type="EMBL" id="CP073721">
    <property type="protein sequence ID" value="UWZ36146.1"/>
    <property type="molecule type" value="Genomic_DNA"/>
</dbReference>
<dbReference type="InterPro" id="IPR001633">
    <property type="entry name" value="EAL_dom"/>
</dbReference>
<dbReference type="PANTHER" id="PTHR33121:SF70">
    <property type="entry name" value="SIGNALING PROTEIN YKOW"/>
    <property type="match status" value="1"/>
</dbReference>
<protein>
    <submittedName>
        <fullName evidence="2">EAL domain-containing protein</fullName>
    </submittedName>
</protein>
<feature type="domain" description="EAL" evidence="1">
    <location>
        <begin position="1"/>
        <end position="76"/>
    </location>
</feature>
<dbReference type="PANTHER" id="PTHR33121">
    <property type="entry name" value="CYCLIC DI-GMP PHOSPHODIESTERASE PDEF"/>
    <property type="match status" value="1"/>
</dbReference>
<sequence>MQRNSSLGRLRELPIHEMKIDRSFVQRIAVDHRDRAVVRSAVQLGHALDLMVVAEGVEDEHTLSHLRREGCDLLQG</sequence>